<evidence type="ECO:0000313" key="5">
    <source>
        <dbReference type="EMBL" id="KAK1679100.1"/>
    </source>
</evidence>
<dbReference type="InterPro" id="IPR023796">
    <property type="entry name" value="Serpin_dom"/>
</dbReference>
<dbReference type="AlphaFoldDB" id="A0AAD8VDA1"/>
<accession>A0AAD8VDA1</accession>
<dbReference type="InterPro" id="IPR000215">
    <property type="entry name" value="Serpin_fam"/>
</dbReference>
<comment type="similarity">
    <text evidence="1">Belongs to the serpin family.</text>
</comment>
<name>A0AAD8VDA1_LOLMU</name>
<feature type="region of interest" description="Disordered" evidence="2">
    <location>
        <begin position="1"/>
        <end position="23"/>
    </location>
</feature>
<evidence type="ECO:0000256" key="2">
    <source>
        <dbReference type="SAM" id="MobiDB-lite"/>
    </source>
</evidence>
<dbReference type="InterPro" id="IPR036186">
    <property type="entry name" value="Serpin_sf"/>
</dbReference>
<evidence type="ECO:0000313" key="7">
    <source>
        <dbReference type="Proteomes" id="UP001231189"/>
    </source>
</evidence>
<dbReference type="SUPFAM" id="SSF56574">
    <property type="entry name" value="Serpins"/>
    <property type="match status" value="1"/>
</dbReference>
<dbReference type="EMBL" id="JAUUTY010000002">
    <property type="protein sequence ID" value="KAK1679103.1"/>
    <property type="molecule type" value="Genomic_DNA"/>
</dbReference>
<evidence type="ECO:0000313" key="6">
    <source>
        <dbReference type="EMBL" id="KAK1679103.1"/>
    </source>
</evidence>
<evidence type="ECO:0000256" key="1">
    <source>
        <dbReference type="ARBA" id="ARBA00009500"/>
    </source>
</evidence>
<dbReference type="EMBL" id="JAUUTY010000002">
    <property type="protein sequence ID" value="KAK1679100.1"/>
    <property type="molecule type" value="Genomic_DNA"/>
</dbReference>
<dbReference type="EMBL" id="JAUUTY010000534">
    <property type="protein sequence ID" value="KAK1600936.1"/>
    <property type="molecule type" value="Genomic_DNA"/>
</dbReference>
<dbReference type="GO" id="GO:0004867">
    <property type="term" value="F:serine-type endopeptidase inhibitor activity"/>
    <property type="evidence" value="ECO:0007669"/>
    <property type="project" value="InterPro"/>
</dbReference>
<feature type="domain" description="Serpin" evidence="3">
    <location>
        <begin position="88"/>
        <end position="191"/>
    </location>
</feature>
<dbReference type="Proteomes" id="UP001231189">
    <property type="component" value="Unassembled WGS sequence"/>
</dbReference>
<dbReference type="PANTHER" id="PTHR11461">
    <property type="entry name" value="SERINE PROTEASE INHIBITOR, SERPIN"/>
    <property type="match status" value="1"/>
</dbReference>
<proteinExistence type="inferred from homology"/>
<evidence type="ECO:0000259" key="3">
    <source>
        <dbReference type="Pfam" id="PF00079"/>
    </source>
</evidence>
<dbReference type="GO" id="GO:0005615">
    <property type="term" value="C:extracellular space"/>
    <property type="evidence" value="ECO:0007669"/>
    <property type="project" value="InterPro"/>
</dbReference>
<evidence type="ECO:0000313" key="4">
    <source>
        <dbReference type="EMBL" id="KAK1600936.1"/>
    </source>
</evidence>
<comment type="caution">
    <text evidence="4">The sequence shown here is derived from an EMBL/GenBank/DDBJ whole genome shotgun (WGS) entry which is preliminary data.</text>
</comment>
<sequence>MSHRSRSGSRTSRDGHNVRSASSTDAEIAALHAQQRVDRDACSVGHRVQQHQVKTSTAIIDGDHDDVAGFVDSPKAGDIVLVKEKCIYNGNLIFSPVSVYAALSLVTAGARERTLSELLGVLGAPSRDELARSVRVLTEQSRAEQSRMGGPRINFSCGVWHDRTRTLKPAYINTAVESYKAHTCAVDFHDKVS</sequence>
<dbReference type="PANTHER" id="PTHR11461:SF313">
    <property type="entry name" value="SERPIN-Z5-RELATED"/>
    <property type="match status" value="1"/>
</dbReference>
<protein>
    <recommendedName>
        <fullName evidence="3">Serpin domain-containing protein</fullName>
    </recommendedName>
</protein>
<dbReference type="Pfam" id="PF00079">
    <property type="entry name" value="Serpin"/>
    <property type="match status" value="1"/>
</dbReference>
<keyword evidence="7" id="KW-1185">Reference proteome</keyword>
<dbReference type="Gene3D" id="3.30.497.10">
    <property type="entry name" value="Antithrombin, subunit I, domain 2"/>
    <property type="match status" value="1"/>
</dbReference>
<dbReference type="InterPro" id="IPR042178">
    <property type="entry name" value="Serpin_sf_1"/>
</dbReference>
<organism evidence="4 7">
    <name type="scientific">Lolium multiflorum</name>
    <name type="common">Italian ryegrass</name>
    <name type="synonym">Lolium perenne subsp. multiflorum</name>
    <dbReference type="NCBI Taxonomy" id="4521"/>
    <lineage>
        <taxon>Eukaryota</taxon>
        <taxon>Viridiplantae</taxon>
        <taxon>Streptophyta</taxon>
        <taxon>Embryophyta</taxon>
        <taxon>Tracheophyta</taxon>
        <taxon>Spermatophyta</taxon>
        <taxon>Magnoliopsida</taxon>
        <taxon>Liliopsida</taxon>
        <taxon>Poales</taxon>
        <taxon>Poaceae</taxon>
        <taxon>BOP clade</taxon>
        <taxon>Pooideae</taxon>
        <taxon>Poodae</taxon>
        <taxon>Poeae</taxon>
        <taxon>Poeae Chloroplast Group 2 (Poeae type)</taxon>
        <taxon>Loliodinae</taxon>
        <taxon>Loliinae</taxon>
        <taxon>Lolium</taxon>
    </lineage>
</organism>
<reference evidence="4" key="1">
    <citation type="submission" date="2023-07" db="EMBL/GenBank/DDBJ databases">
        <title>A chromosome-level genome assembly of Lolium multiflorum.</title>
        <authorList>
            <person name="Chen Y."/>
            <person name="Copetti D."/>
            <person name="Kolliker R."/>
            <person name="Studer B."/>
        </authorList>
    </citation>
    <scope>NUCLEOTIDE SEQUENCE</scope>
    <source>
        <strain evidence="4">02402/16</strain>
        <tissue evidence="4">Leaf</tissue>
    </source>
</reference>
<gene>
    <name evidence="4" type="ORF">QYE76_008061</name>
    <name evidence="5" type="ORF">QYE76_039948</name>
    <name evidence="6" type="ORF">QYE76_039951</name>
</gene>